<name>A0A8F8KPE3_9VIRU</name>
<protein>
    <submittedName>
        <fullName evidence="1">Uncharacterized protein</fullName>
    </submittedName>
</protein>
<dbReference type="EMBL" id="MZ420154">
    <property type="protein sequence ID" value="QYA18631.1"/>
    <property type="molecule type" value="Genomic_DNA"/>
</dbReference>
<accession>A0A8F8KPE3</accession>
<proteinExistence type="predicted"/>
<evidence type="ECO:0000313" key="1">
    <source>
        <dbReference type="EMBL" id="QYA18631.1"/>
    </source>
</evidence>
<organism evidence="1">
    <name type="scientific">Clandestinovirus</name>
    <dbReference type="NCBI Taxonomy" id="2831644"/>
    <lineage>
        <taxon>Viruses</taxon>
    </lineage>
</organism>
<gene>
    <name evidence="1" type="ORF">KOM_12_363</name>
</gene>
<sequence>MSHSSPKQIDNAIQRYVVSFLKPSSDKSSQPTRCSLFENSATDSWAIGDINGNLGSTEEQWKCFIIGLVLKMRKSMSVIDLENRIKNWSVFHTIPSFCPYDVQKIQEDVKRLSLEPLTQSDVNQWEKDIVNLMVDKVGREQFEQWVADFLMDSTDVKYSCYRASSVLFSGTTMRLPIKRQNWTHLVSSFAVDVVKNRMADRGQKHRHRDRVAVKKHHWSLANKNVSVSQVIHEVVVPFEVTSALSGTYSMIELTKVLNAFNVPERTIHFEPKLMAKINDAKHYKNASRLCALVAILHYFMDELTAENQWIRNSSLSIPSPAVHHSLSDHFQIRLTPAKRTFSDETSDYPLTNKRPRVSVVNRNKTPQT</sequence>
<reference evidence="1" key="1">
    <citation type="submission" date="2021-06" db="EMBL/GenBank/DDBJ databases">
        <authorList>
            <person name="Rolland C."/>
        </authorList>
    </citation>
    <scope>NUCLEOTIDE SEQUENCE</scope>
    <source>
        <strain evidence="1">347.936635</strain>
    </source>
</reference>